<dbReference type="Pfam" id="PF00436">
    <property type="entry name" value="SSB"/>
    <property type="match status" value="1"/>
</dbReference>
<feature type="region of interest" description="Disordered" evidence="3">
    <location>
        <begin position="123"/>
        <end position="167"/>
    </location>
</feature>
<evidence type="ECO:0000256" key="1">
    <source>
        <dbReference type="ARBA" id="ARBA00023125"/>
    </source>
</evidence>
<sequence length="167" mass="18051">MTDLITLTGLVATNPRHIVTSEGLTITSFRLASNQRRFDRTQNAWVDGDTNWYTITCFRQLGTHVATSVEKGQRVIVTGRVRIRDWESGEKSGTTIEIDAEAVGHDLSWGRATFTRSVIAAKSEAPTAEAGTDSFDHGDAGPADERESASADEPQPALARSGASTPF</sequence>
<reference evidence="4" key="1">
    <citation type="submission" date="2022-07" db="EMBL/GenBank/DDBJ databases">
        <title>Taxonomic analysis of Microcella humidisoli nov. sp., isolated from riverside soil.</title>
        <authorList>
            <person name="Molina K.M."/>
            <person name="Kim S.B."/>
        </authorList>
    </citation>
    <scope>NUCLEOTIDE SEQUENCE</scope>
    <source>
        <strain evidence="4">MMS21-STM10</strain>
    </source>
</reference>
<accession>A0ABY5FUC8</accession>
<dbReference type="EMBL" id="CP101497">
    <property type="protein sequence ID" value="UTT61904.1"/>
    <property type="molecule type" value="Genomic_DNA"/>
</dbReference>
<keyword evidence="1 2" id="KW-0238">DNA-binding</keyword>
<dbReference type="CDD" id="cd04496">
    <property type="entry name" value="SSB_OBF"/>
    <property type="match status" value="1"/>
</dbReference>
<dbReference type="InterPro" id="IPR000424">
    <property type="entry name" value="Primosome_PriB/ssb"/>
</dbReference>
<dbReference type="SUPFAM" id="SSF50249">
    <property type="entry name" value="Nucleic acid-binding proteins"/>
    <property type="match status" value="1"/>
</dbReference>
<evidence type="ECO:0000256" key="2">
    <source>
        <dbReference type="PIRNR" id="PIRNR002070"/>
    </source>
</evidence>
<dbReference type="Gene3D" id="2.40.50.140">
    <property type="entry name" value="Nucleic acid-binding proteins"/>
    <property type="match status" value="1"/>
</dbReference>
<dbReference type="Proteomes" id="UP001060039">
    <property type="component" value="Chromosome"/>
</dbReference>
<dbReference type="InterPro" id="IPR011344">
    <property type="entry name" value="ssDNA-bd"/>
</dbReference>
<dbReference type="PIRSF" id="PIRSF002070">
    <property type="entry name" value="SSB"/>
    <property type="match status" value="1"/>
</dbReference>
<keyword evidence="5" id="KW-1185">Reference proteome</keyword>
<evidence type="ECO:0000313" key="4">
    <source>
        <dbReference type="EMBL" id="UTT61904.1"/>
    </source>
</evidence>
<dbReference type="RefSeq" id="WP_255159045.1">
    <property type="nucleotide sequence ID" value="NZ_CP101497.1"/>
</dbReference>
<dbReference type="InterPro" id="IPR012340">
    <property type="entry name" value="NA-bd_OB-fold"/>
</dbReference>
<organism evidence="4 5">
    <name type="scientific">Microcella humidisoli</name>
    <dbReference type="NCBI Taxonomy" id="2963406"/>
    <lineage>
        <taxon>Bacteria</taxon>
        <taxon>Bacillati</taxon>
        <taxon>Actinomycetota</taxon>
        <taxon>Actinomycetes</taxon>
        <taxon>Micrococcales</taxon>
        <taxon>Microbacteriaceae</taxon>
        <taxon>Microcella</taxon>
    </lineage>
</organism>
<proteinExistence type="predicted"/>
<evidence type="ECO:0000256" key="3">
    <source>
        <dbReference type="SAM" id="MobiDB-lite"/>
    </source>
</evidence>
<feature type="compositionally biased region" description="Basic and acidic residues" evidence="3">
    <location>
        <begin position="134"/>
        <end position="149"/>
    </location>
</feature>
<dbReference type="GO" id="GO:0003677">
    <property type="term" value="F:DNA binding"/>
    <property type="evidence" value="ECO:0007669"/>
    <property type="project" value="UniProtKB-KW"/>
</dbReference>
<protein>
    <recommendedName>
        <fullName evidence="2">Single-stranded DNA-binding protein</fullName>
    </recommendedName>
</protein>
<gene>
    <name evidence="4" type="ORF">NNL39_09495</name>
</gene>
<evidence type="ECO:0000313" key="5">
    <source>
        <dbReference type="Proteomes" id="UP001060039"/>
    </source>
</evidence>
<name>A0ABY5FUC8_9MICO</name>
<dbReference type="PROSITE" id="PS50935">
    <property type="entry name" value="SSB"/>
    <property type="match status" value="1"/>
</dbReference>